<accession>F9Y3N0</accession>
<dbReference type="InterPro" id="IPR036291">
    <property type="entry name" value="NAD(P)-bd_dom_sf"/>
</dbReference>
<evidence type="ECO:0000313" key="4">
    <source>
        <dbReference type="Proteomes" id="UP000000692"/>
    </source>
</evidence>
<dbReference type="Gene3D" id="3.40.50.720">
    <property type="entry name" value="NAD(P)-binding Rossmann-like Domain"/>
    <property type="match status" value="1"/>
</dbReference>
<dbReference type="OrthoDB" id="517007at2"/>
<dbReference type="SUPFAM" id="SSF51735">
    <property type="entry name" value="NAD(P)-binding Rossmann-fold domains"/>
    <property type="match status" value="1"/>
</dbReference>
<gene>
    <name evidence="3" type="ordered locus">KVU_0555</name>
</gene>
<reference evidence="3 4" key="1">
    <citation type="journal article" date="2011" name="J. Bacteriol.">
        <title>Complete genome sequence of the industrial strain Ketogulonicigenium vulgare WSH-001.</title>
        <authorList>
            <person name="Liu L."/>
            <person name="Li Y."/>
            <person name="Zhang J."/>
            <person name="Zhou Z."/>
            <person name="Liu J."/>
            <person name="Li X."/>
            <person name="Zhou J."/>
            <person name="Du G."/>
            <person name="Wang L."/>
            <person name="Chen J."/>
        </authorList>
    </citation>
    <scope>NUCLEOTIDE SEQUENCE [LARGE SCALE GENOMIC DNA]</scope>
    <source>
        <strain evidence="3 4">WSH-001</strain>
    </source>
</reference>
<sequence length="262" mass="26836">MKLLEGKVALVTGAVGGIGTAIVRDFLAEGAKVILMDIKAEAVEAAVAKLQAEGFEVAGAAADIRDAAAVKSAVDAARAKLGPISIVVANANTGGSTTTMDKSTPDVFRTEVADNVGGQFNTIYAAIDDLKALGGSITVVGSVNGLATFGQPGYSAAKSALVSLVRTMATEYGPHNIRANMIAPGTVRTPAWDSRLARKPDVMDGLKRWYPLGRVASPEDIAKPITFLASEGAAFISGAIIPVDGGLMAGNHQMAKELTLEG</sequence>
<dbReference type="PRINTS" id="PR00080">
    <property type="entry name" value="SDRFAMILY"/>
</dbReference>
<dbReference type="FunFam" id="3.40.50.720:FF:000084">
    <property type="entry name" value="Short-chain dehydrogenase reductase"/>
    <property type="match status" value="1"/>
</dbReference>
<protein>
    <submittedName>
        <fullName evidence="3">Short-chain alcohol dehydrogenase-like protein dehydrogenase</fullName>
        <ecNumber evidence="3">1.1.1.100</ecNumber>
    </submittedName>
</protein>
<dbReference type="InterPro" id="IPR002347">
    <property type="entry name" value="SDR_fam"/>
</dbReference>
<dbReference type="RefSeq" id="WP_013383841.1">
    <property type="nucleotide sequence ID" value="NC_017384.1"/>
</dbReference>
<dbReference type="Pfam" id="PF13561">
    <property type="entry name" value="adh_short_C2"/>
    <property type="match status" value="1"/>
</dbReference>
<comment type="similarity">
    <text evidence="1">Belongs to the short-chain dehydrogenases/reductases (SDR) family.</text>
</comment>
<dbReference type="KEGG" id="kvl:KVU_0555"/>
<dbReference type="EMBL" id="CP002018">
    <property type="protein sequence ID" value="AEM40394.1"/>
    <property type="molecule type" value="Genomic_DNA"/>
</dbReference>
<dbReference type="eggNOG" id="COG1028">
    <property type="taxonomic scope" value="Bacteria"/>
</dbReference>
<name>F9Y3N0_KETVW</name>
<keyword evidence="2 3" id="KW-0560">Oxidoreductase</keyword>
<dbReference type="AlphaFoldDB" id="F9Y3N0"/>
<evidence type="ECO:0000256" key="2">
    <source>
        <dbReference type="ARBA" id="ARBA00023002"/>
    </source>
</evidence>
<dbReference type="PANTHER" id="PTHR24321">
    <property type="entry name" value="DEHYDROGENASES, SHORT CHAIN"/>
    <property type="match status" value="1"/>
</dbReference>
<dbReference type="EC" id="1.1.1.100" evidence="3"/>
<keyword evidence="4" id="KW-1185">Reference proteome</keyword>
<dbReference type="Proteomes" id="UP000000692">
    <property type="component" value="Chromosome"/>
</dbReference>
<dbReference type="PRINTS" id="PR00081">
    <property type="entry name" value="GDHRDH"/>
</dbReference>
<dbReference type="GO" id="GO:0004316">
    <property type="term" value="F:3-oxoacyl-[acyl-carrier-protein] reductase (NADPH) activity"/>
    <property type="evidence" value="ECO:0007669"/>
    <property type="project" value="UniProtKB-EC"/>
</dbReference>
<evidence type="ECO:0000256" key="1">
    <source>
        <dbReference type="ARBA" id="ARBA00006484"/>
    </source>
</evidence>
<proteinExistence type="inferred from homology"/>
<evidence type="ECO:0000313" key="3">
    <source>
        <dbReference type="EMBL" id="AEM40394.1"/>
    </source>
</evidence>
<dbReference type="PANTHER" id="PTHR24321:SF8">
    <property type="entry name" value="ESTRADIOL 17-BETA-DEHYDROGENASE 8-RELATED"/>
    <property type="match status" value="1"/>
</dbReference>
<dbReference type="HOGENOM" id="CLU_010194_1_0_5"/>
<organism evidence="3 4">
    <name type="scientific">Ketogulonicigenium vulgare (strain WSH-001)</name>
    <dbReference type="NCBI Taxonomy" id="759362"/>
    <lineage>
        <taxon>Bacteria</taxon>
        <taxon>Pseudomonadati</taxon>
        <taxon>Pseudomonadota</taxon>
        <taxon>Alphaproteobacteria</taxon>
        <taxon>Rhodobacterales</taxon>
        <taxon>Roseobacteraceae</taxon>
        <taxon>Ketogulonicigenium</taxon>
    </lineage>
</organism>